<feature type="compositionally biased region" description="Polar residues" evidence="1">
    <location>
        <begin position="94"/>
        <end position="104"/>
    </location>
</feature>
<organism evidence="2">
    <name type="scientific">Ixodes ricinus</name>
    <name type="common">Common tick</name>
    <name type="synonym">Acarus ricinus</name>
    <dbReference type="NCBI Taxonomy" id="34613"/>
    <lineage>
        <taxon>Eukaryota</taxon>
        <taxon>Metazoa</taxon>
        <taxon>Ecdysozoa</taxon>
        <taxon>Arthropoda</taxon>
        <taxon>Chelicerata</taxon>
        <taxon>Arachnida</taxon>
        <taxon>Acari</taxon>
        <taxon>Parasitiformes</taxon>
        <taxon>Ixodida</taxon>
        <taxon>Ixodoidea</taxon>
        <taxon>Ixodidae</taxon>
        <taxon>Ixodinae</taxon>
        <taxon>Ixodes</taxon>
    </lineage>
</organism>
<evidence type="ECO:0000256" key="1">
    <source>
        <dbReference type="SAM" id="MobiDB-lite"/>
    </source>
</evidence>
<accession>A0A147BBV8</accession>
<feature type="compositionally biased region" description="Low complexity" evidence="1">
    <location>
        <begin position="82"/>
        <end position="93"/>
    </location>
</feature>
<name>A0A147BBV8_IXORI</name>
<feature type="compositionally biased region" description="Basic and acidic residues" evidence="1">
    <location>
        <begin position="120"/>
        <end position="130"/>
    </location>
</feature>
<feature type="region of interest" description="Disordered" evidence="1">
    <location>
        <begin position="65"/>
        <end position="130"/>
    </location>
</feature>
<sequence length="176" mass="18389">GAAVKKSQCATGGGVGDEPLNEMEERIVGLLNVESVEGIPGAFDIGVAPIHEVVVGVPFSLPLSGTPARPSSAGPVPSLGTPARPSSARPVPSLDSQEASTSGQPEVGDMSAHSSGNPKSRQERIKEDPTQKIIEGQQAITARLDRLGELHEQMVALKAYKLNVCFQNGEIVPKYD</sequence>
<reference evidence="2" key="1">
    <citation type="journal article" date="2018" name="PLoS Negl. Trop. Dis.">
        <title>Sialome diversity of ticks revealed by RNAseq of single tick salivary glands.</title>
        <authorList>
            <person name="Perner J."/>
            <person name="Kropackova S."/>
            <person name="Kopacek P."/>
            <person name="Ribeiro J.M."/>
        </authorList>
    </citation>
    <scope>NUCLEOTIDE SEQUENCE</scope>
    <source>
        <strain evidence="2">Siblings of single egg batch collected in Ceske Budejovice</strain>
        <tissue evidence="2">Salivary glands</tissue>
    </source>
</reference>
<protein>
    <submittedName>
        <fullName evidence="2">Uncharacterized protein</fullName>
    </submittedName>
</protein>
<dbReference type="EMBL" id="GEGO01007138">
    <property type="protein sequence ID" value="JAR88266.1"/>
    <property type="molecule type" value="Transcribed_RNA"/>
</dbReference>
<evidence type="ECO:0000313" key="2">
    <source>
        <dbReference type="EMBL" id="JAR88266.1"/>
    </source>
</evidence>
<proteinExistence type="predicted"/>
<feature type="region of interest" description="Disordered" evidence="1">
    <location>
        <begin position="1"/>
        <end position="20"/>
    </location>
</feature>
<dbReference type="AlphaFoldDB" id="A0A147BBV8"/>
<feature type="non-terminal residue" evidence="2">
    <location>
        <position position="1"/>
    </location>
</feature>